<evidence type="ECO:0000259" key="9">
    <source>
        <dbReference type="Pfam" id="PF00384"/>
    </source>
</evidence>
<dbReference type="Gene3D" id="2.40.40.20">
    <property type="match status" value="1"/>
</dbReference>
<dbReference type="Gene3D" id="3.30.2070.10">
    <property type="entry name" value="Formate dehydrogenase/DMSO reductase"/>
    <property type="match status" value="1"/>
</dbReference>
<proteinExistence type="inferred from homology"/>
<comment type="caution">
    <text evidence="11">The sequence shown here is derived from an EMBL/GenBank/DDBJ whole genome shotgun (WGS) entry which is preliminary data.</text>
</comment>
<dbReference type="InterPro" id="IPR009010">
    <property type="entry name" value="Asp_de-COase-like_dom_sf"/>
</dbReference>
<dbReference type="Pfam" id="PF01568">
    <property type="entry name" value="Molydop_binding"/>
    <property type="match status" value="1"/>
</dbReference>
<dbReference type="PANTHER" id="PTHR43742:SF9">
    <property type="entry name" value="TETRATHIONATE REDUCTASE SUBUNIT A"/>
    <property type="match status" value="1"/>
</dbReference>
<evidence type="ECO:0000256" key="4">
    <source>
        <dbReference type="ARBA" id="ARBA00022505"/>
    </source>
</evidence>
<evidence type="ECO:0000313" key="11">
    <source>
        <dbReference type="EMBL" id="HET97312.1"/>
    </source>
</evidence>
<dbReference type="Proteomes" id="UP000885986">
    <property type="component" value="Unassembled WGS sequence"/>
</dbReference>
<gene>
    <name evidence="11" type="ORF">ENN98_01140</name>
</gene>
<comment type="similarity">
    <text evidence="2">Belongs to the prokaryotic molybdopterin-containing oxidoreductase family.</text>
</comment>
<dbReference type="Gene3D" id="3.40.228.10">
    <property type="entry name" value="Dimethylsulfoxide Reductase, domain 2"/>
    <property type="match status" value="1"/>
</dbReference>
<dbReference type="SUPFAM" id="SSF53706">
    <property type="entry name" value="Formate dehydrogenase/DMSO reductase, domains 1-3"/>
    <property type="match status" value="1"/>
</dbReference>
<dbReference type="InterPro" id="IPR050612">
    <property type="entry name" value="Prok_Mopterin_Oxidored"/>
</dbReference>
<dbReference type="InterPro" id="IPR006657">
    <property type="entry name" value="MoPterin_dinucl-bd_dom"/>
</dbReference>
<keyword evidence="6" id="KW-0732">Signal</keyword>
<feature type="region of interest" description="Disordered" evidence="8">
    <location>
        <begin position="621"/>
        <end position="642"/>
    </location>
</feature>
<dbReference type="GO" id="GO:0016491">
    <property type="term" value="F:oxidoreductase activity"/>
    <property type="evidence" value="ECO:0007669"/>
    <property type="project" value="UniProtKB-KW"/>
</dbReference>
<dbReference type="Gene3D" id="3.40.50.740">
    <property type="match status" value="1"/>
</dbReference>
<dbReference type="GO" id="GO:0046872">
    <property type="term" value="F:metal ion binding"/>
    <property type="evidence" value="ECO:0007669"/>
    <property type="project" value="UniProtKB-KW"/>
</dbReference>
<dbReference type="InterPro" id="IPR006656">
    <property type="entry name" value="Mopterin_OxRdtase"/>
</dbReference>
<feature type="domain" description="Molybdopterin dinucleotide-binding" evidence="10">
    <location>
        <begin position="499"/>
        <end position="615"/>
    </location>
</feature>
<evidence type="ECO:0000256" key="1">
    <source>
        <dbReference type="ARBA" id="ARBA00001942"/>
    </source>
</evidence>
<dbReference type="PANTHER" id="PTHR43742">
    <property type="entry name" value="TRIMETHYLAMINE-N-OXIDE REDUCTASE"/>
    <property type="match status" value="1"/>
</dbReference>
<dbReference type="SUPFAM" id="SSF50692">
    <property type="entry name" value="ADC-like"/>
    <property type="match status" value="1"/>
</dbReference>
<feature type="non-terminal residue" evidence="11">
    <location>
        <position position="1"/>
    </location>
</feature>
<dbReference type="CDD" id="cd02778">
    <property type="entry name" value="MopB_CT_Thiosulfate-R-like"/>
    <property type="match status" value="1"/>
</dbReference>
<dbReference type="AlphaFoldDB" id="A0A7C2XLL1"/>
<dbReference type="InterPro" id="IPR006655">
    <property type="entry name" value="Mopterin_OxRdtase_prok_CS"/>
</dbReference>
<reference evidence="11" key="1">
    <citation type="journal article" date="2020" name="mSystems">
        <title>Genome- and Community-Level Interaction Insights into Carbon Utilization and Element Cycling Functions of Hydrothermarchaeota in Hydrothermal Sediment.</title>
        <authorList>
            <person name="Zhou Z."/>
            <person name="Liu Y."/>
            <person name="Xu W."/>
            <person name="Pan J."/>
            <person name="Luo Z.H."/>
            <person name="Li M."/>
        </authorList>
    </citation>
    <scope>NUCLEOTIDE SEQUENCE [LARGE SCALE GENOMIC DNA]</scope>
    <source>
        <strain evidence="11">SpSt-1224</strain>
    </source>
</reference>
<dbReference type="GO" id="GO:0043546">
    <property type="term" value="F:molybdopterin cofactor binding"/>
    <property type="evidence" value="ECO:0007669"/>
    <property type="project" value="InterPro"/>
</dbReference>
<keyword evidence="4" id="KW-0500">Molybdenum</keyword>
<keyword evidence="3" id="KW-0411">Iron-sulfur</keyword>
<evidence type="ECO:0000256" key="5">
    <source>
        <dbReference type="ARBA" id="ARBA00022723"/>
    </source>
</evidence>
<feature type="domain" description="Molybdopterin oxidoreductase" evidence="9">
    <location>
        <begin position="1"/>
        <end position="408"/>
    </location>
</feature>
<evidence type="ECO:0000256" key="2">
    <source>
        <dbReference type="ARBA" id="ARBA00010312"/>
    </source>
</evidence>
<evidence type="ECO:0000259" key="10">
    <source>
        <dbReference type="Pfam" id="PF01568"/>
    </source>
</evidence>
<evidence type="ECO:0000256" key="6">
    <source>
        <dbReference type="ARBA" id="ARBA00022729"/>
    </source>
</evidence>
<keyword evidence="5" id="KW-0479">Metal-binding</keyword>
<dbReference type="PROSITE" id="PS00490">
    <property type="entry name" value="MOLYBDOPTERIN_PROK_2"/>
    <property type="match status" value="1"/>
</dbReference>
<sequence length="642" mass="70666">LKYPMKRRGPRGSGSWQRISWAEAIDTVAQKMEEALRLSGPGALALFAAGPSSHYIRELFAEFAVPHVNDSHYENCHCNREAAYISTLGFSPGVPPRLDYRNTRCLVLLGCHQGENLMLPEFGRLLAARDRGARLIVADPRRSAIAARADQHLMLRPGSDLALLLGWCNFLLERGLYDREFVASRVEGLAELRQLAAAYPLERAAELTGLSAESIERSALLLAESAPAVIIHPGRHSNWYGDDVQRLRAQAILSALLGAVGRPGGLLLPVAPPGPPAAPSLYARGRESLGQALRGRGGDRSAVILQGLEQENIRFLGCWGQNPFQGYPNPYRTALAWQKPDFIFTCDLLPSEAALHADIILPEATFLERHGRVEFRAEADPPIFTAGFPVLEPAFEARDPYWIVRELSIRLGRGRGFRLPEVATRLEQDLIDLPLGLDELRQGGAWRVVPELDGPPDGEEFRFPTISGKIELVSRDLAEVGQPSLPEFTPPPTGPPGYFRLLYGRSPLHTLSSTQNNRRLMEQQSENELWLNDQAAGELGLAHGELVLLENQDGLSSLKPVRLRVTDAIRPDCVYLVHGFGNRSPLLRRAFDQGVSDAVLMSRTTTNPVTGMRALRNNFVRPVPLSAKPATQDPASGSGDRR</sequence>
<evidence type="ECO:0000256" key="8">
    <source>
        <dbReference type="SAM" id="MobiDB-lite"/>
    </source>
</evidence>
<comment type="cofactor">
    <cofactor evidence="1">
        <name>Mo-bis(molybdopterin guanine dinucleotide)</name>
        <dbReference type="ChEBI" id="CHEBI:60539"/>
    </cofactor>
</comment>
<keyword evidence="7" id="KW-0560">Oxidoreductase</keyword>
<protein>
    <submittedName>
        <fullName evidence="11">Twin-arginine translocation pathway signal protein</fullName>
    </submittedName>
</protein>
<keyword evidence="3" id="KW-0408">Iron</keyword>
<organism evidence="11">
    <name type="scientific">Desulfurivibrio alkaliphilus</name>
    <dbReference type="NCBI Taxonomy" id="427923"/>
    <lineage>
        <taxon>Bacteria</taxon>
        <taxon>Pseudomonadati</taxon>
        <taxon>Thermodesulfobacteriota</taxon>
        <taxon>Desulfobulbia</taxon>
        <taxon>Desulfobulbales</taxon>
        <taxon>Desulfobulbaceae</taxon>
        <taxon>Desulfurivibrio</taxon>
    </lineage>
</organism>
<accession>A0A7C2XLL1</accession>
<evidence type="ECO:0000256" key="7">
    <source>
        <dbReference type="ARBA" id="ARBA00023002"/>
    </source>
</evidence>
<dbReference type="GO" id="GO:0051539">
    <property type="term" value="F:4 iron, 4 sulfur cluster binding"/>
    <property type="evidence" value="ECO:0007669"/>
    <property type="project" value="UniProtKB-KW"/>
</dbReference>
<evidence type="ECO:0000256" key="3">
    <source>
        <dbReference type="ARBA" id="ARBA00022485"/>
    </source>
</evidence>
<dbReference type="EMBL" id="DSDS01000026">
    <property type="protein sequence ID" value="HET97312.1"/>
    <property type="molecule type" value="Genomic_DNA"/>
</dbReference>
<keyword evidence="3" id="KW-0004">4Fe-4S</keyword>
<name>A0A7C2XLL1_9BACT</name>
<dbReference type="Pfam" id="PF00384">
    <property type="entry name" value="Molybdopterin"/>
    <property type="match status" value="1"/>
</dbReference>